<proteinExistence type="predicted"/>
<reference evidence="2" key="1">
    <citation type="submission" date="2019-05" db="EMBL/GenBank/DDBJ databases">
        <title>Whole genome sequencing of Pseudanabaena catenata USMAC16.</title>
        <authorList>
            <person name="Khan Z."/>
            <person name="Omar W.M."/>
            <person name="Convey P."/>
            <person name="Merican F."/>
            <person name="Najimudin N."/>
        </authorList>
    </citation>
    <scope>NUCLEOTIDE SEQUENCE</scope>
    <source>
        <strain evidence="2">USMAC16</strain>
    </source>
</reference>
<protein>
    <submittedName>
        <fullName evidence="2">Uncharacterized protein</fullName>
    </submittedName>
</protein>
<dbReference type="InterPro" id="IPR046641">
    <property type="entry name" value="DUF6753"/>
</dbReference>
<organism evidence="2 3">
    <name type="scientific">Pseudanabaena catenata USMAC16</name>
    <dbReference type="NCBI Taxonomy" id="1855837"/>
    <lineage>
        <taxon>Bacteria</taxon>
        <taxon>Bacillati</taxon>
        <taxon>Cyanobacteriota</taxon>
        <taxon>Cyanophyceae</taxon>
        <taxon>Pseudanabaenales</taxon>
        <taxon>Pseudanabaenaceae</taxon>
        <taxon>Pseudanabaena</taxon>
    </lineage>
</organism>
<keyword evidence="1" id="KW-1133">Transmembrane helix</keyword>
<keyword evidence="1" id="KW-0472">Membrane</keyword>
<comment type="caution">
    <text evidence="2">The sequence shown here is derived from an EMBL/GenBank/DDBJ whole genome shotgun (WGS) entry which is preliminary data.</text>
</comment>
<gene>
    <name evidence="2" type="ORF">FEV09_00820</name>
</gene>
<dbReference type="Pfam" id="PF20538">
    <property type="entry name" value="DUF6753"/>
    <property type="match status" value="1"/>
</dbReference>
<dbReference type="Proteomes" id="UP001152872">
    <property type="component" value="Unassembled WGS sequence"/>
</dbReference>
<name>A0A9X4RFU1_9CYAN</name>
<dbReference type="AlphaFoldDB" id="A0A9X4RFU1"/>
<sequence length="233" mass="25806">MNSDPQPKTYLDIAIHDYDPTVKAKIYEIVAKSGIPQNDPYIAIFLSNAQVAATVATAPNLLQSALAKGFDVGIQKFRDFLATLRETAVKEQEVAISQAIANIIKNKQHQESQGYWRAISLPFIGFCAGMLMIGLAAGLVSGLAIAKVLSPQANLNPQSVKDLDWLASDDGKLARNLVDWNRDILKTCLQDQQNLKDALIILKGKYVTKGLCALWVLPESQRVYEDREYRRGF</sequence>
<keyword evidence="1" id="KW-0812">Transmembrane</keyword>
<feature type="transmembrane region" description="Helical" evidence="1">
    <location>
        <begin position="123"/>
        <end position="146"/>
    </location>
</feature>
<accession>A0A9X4RFU1</accession>
<evidence type="ECO:0000313" key="3">
    <source>
        <dbReference type="Proteomes" id="UP001152872"/>
    </source>
</evidence>
<dbReference type="EMBL" id="VBTY01000003">
    <property type="protein sequence ID" value="MDG3493093.1"/>
    <property type="molecule type" value="Genomic_DNA"/>
</dbReference>
<evidence type="ECO:0000313" key="2">
    <source>
        <dbReference type="EMBL" id="MDG3493093.1"/>
    </source>
</evidence>
<keyword evidence="3" id="KW-1185">Reference proteome</keyword>
<dbReference type="RefSeq" id="WP_009625125.1">
    <property type="nucleotide sequence ID" value="NZ_VBTY01000003.1"/>
</dbReference>
<evidence type="ECO:0000256" key="1">
    <source>
        <dbReference type="SAM" id="Phobius"/>
    </source>
</evidence>